<gene>
    <name evidence="1" type="ORF">UFOVP470_45</name>
</gene>
<protein>
    <submittedName>
        <fullName evidence="1">Uncharacterized protein</fullName>
    </submittedName>
</protein>
<sequence length="117" mass="12896">MSRYYCRVKGVSANITTKIGTPTSGLVATVSTSVLDLRISLRPLFVETKPTEDDMLSLHVNGYQVAYIKASELITDAEPRFALAKHLVELLLPRQKLELFRLLAPGVVLALTDEPAQ</sequence>
<dbReference type="EMBL" id="LR796429">
    <property type="protein sequence ID" value="CAB4144610.1"/>
    <property type="molecule type" value="Genomic_DNA"/>
</dbReference>
<accession>A0A6J5MHK7</accession>
<organism evidence="1">
    <name type="scientific">uncultured Caudovirales phage</name>
    <dbReference type="NCBI Taxonomy" id="2100421"/>
    <lineage>
        <taxon>Viruses</taxon>
        <taxon>Duplodnaviria</taxon>
        <taxon>Heunggongvirae</taxon>
        <taxon>Uroviricota</taxon>
        <taxon>Caudoviricetes</taxon>
        <taxon>Peduoviridae</taxon>
        <taxon>Maltschvirus</taxon>
        <taxon>Maltschvirus maltsch</taxon>
    </lineage>
</organism>
<name>A0A6J5MHK7_9CAUD</name>
<reference evidence="1" key="1">
    <citation type="submission" date="2020-04" db="EMBL/GenBank/DDBJ databases">
        <authorList>
            <person name="Chiriac C."/>
            <person name="Salcher M."/>
            <person name="Ghai R."/>
            <person name="Kavagutti S V."/>
        </authorList>
    </citation>
    <scope>NUCLEOTIDE SEQUENCE</scope>
</reference>
<proteinExistence type="predicted"/>
<evidence type="ECO:0000313" key="1">
    <source>
        <dbReference type="EMBL" id="CAB4144610.1"/>
    </source>
</evidence>